<protein>
    <submittedName>
        <fullName evidence="1">Uncharacterized protein</fullName>
    </submittedName>
</protein>
<dbReference type="SUPFAM" id="SSF52540">
    <property type="entry name" value="P-loop containing nucleoside triphosphate hydrolases"/>
    <property type="match status" value="1"/>
</dbReference>
<gene>
    <name evidence="1" type="ORF">TR69_WS6001000316</name>
</gene>
<accession>A0A136M0K4</accession>
<dbReference type="AlphaFoldDB" id="A0A136M0K4"/>
<reference evidence="1 2" key="1">
    <citation type="submission" date="2015-02" db="EMBL/GenBank/DDBJ databases">
        <title>Improved understanding of the partial-nitritation anammox process through 23 genomes representing the majority of the microbial community.</title>
        <authorList>
            <person name="Speth D.R."/>
            <person name="In T Zandt M."/>
            <person name="Guerrero Cruz S."/>
            <person name="Jetten M.S."/>
            <person name="Dutilh B.E."/>
        </authorList>
    </citation>
    <scope>NUCLEOTIDE SEQUENCE [LARGE SCALE GENOMIC DNA]</scope>
    <source>
        <strain evidence="1">OLB20</strain>
    </source>
</reference>
<proteinExistence type="predicted"/>
<dbReference type="EMBL" id="JYNZ01000002">
    <property type="protein sequence ID" value="KXK27439.1"/>
    <property type="molecule type" value="Genomic_DNA"/>
</dbReference>
<dbReference type="InterPro" id="IPR027417">
    <property type="entry name" value="P-loop_NTPase"/>
</dbReference>
<name>A0A136M0K4_9BACT</name>
<comment type="caution">
    <text evidence="1">The sequence shown here is derived from an EMBL/GenBank/DDBJ whole genome shotgun (WGS) entry which is preliminary data.</text>
</comment>
<dbReference type="Proteomes" id="UP000070457">
    <property type="component" value="Unassembled WGS sequence"/>
</dbReference>
<sequence length="222" mass="25404">MSHIVHTLDRSLLEELTALLAGGENVTTLWLPGGGRTRFGLELQNSDPLSEFFPDKNNKIPIIFIYLDYTLDHIAIESQLKDVLSDHSNETRKREMVRDVLAKGYRIVLVLDNYTYLRPETSQFLFSIRSIDIDAITFLIFQLESDFAQSTQTVPSLESSTHAFHNVIRMPYMRPETARIWIVERARSLDLTATDRLVDEVFSFGGGIPVLLKKRSAWTETL</sequence>
<dbReference type="STRING" id="1617426.TR69_WS6001000316"/>
<evidence type="ECO:0000313" key="2">
    <source>
        <dbReference type="Proteomes" id="UP000070457"/>
    </source>
</evidence>
<organism evidence="1 2">
    <name type="scientific">candidate division WS6 bacterium OLB20</name>
    <dbReference type="NCBI Taxonomy" id="1617426"/>
    <lineage>
        <taxon>Bacteria</taxon>
        <taxon>Candidatus Dojkabacteria</taxon>
    </lineage>
</organism>
<evidence type="ECO:0000313" key="1">
    <source>
        <dbReference type="EMBL" id="KXK27439.1"/>
    </source>
</evidence>